<reference evidence="2" key="1">
    <citation type="journal article" date="2019" name="Int. J. Syst. Evol. Microbiol.">
        <title>The Global Catalogue of Microorganisms (GCM) 10K type strain sequencing project: providing services to taxonomists for standard genome sequencing and annotation.</title>
        <authorList>
            <consortium name="The Broad Institute Genomics Platform"/>
            <consortium name="The Broad Institute Genome Sequencing Center for Infectious Disease"/>
            <person name="Wu L."/>
            <person name="Ma J."/>
        </authorList>
    </citation>
    <scope>NUCLEOTIDE SEQUENCE [LARGE SCALE GENOMIC DNA]</scope>
    <source>
        <strain evidence="2">JCM 18198</strain>
    </source>
</reference>
<organism evidence="1 2">
    <name type="scientific">Flavobacterium hankyongi</name>
    <dbReference type="NCBI Taxonomy" id="1176532"/>
    <lineage>
        <taxon>Bacteria</taxon>
        <taxon>Pseudomonadati</taxon>
        <taxon>Bacteroidota</taxon>
        <taxon>Flavobacteriia</taxon>
        <taxon>Flavobacteriales</taxon>
        <taxon>Flavobacteriaceae</taxon>
        <taxon>Flavobacterium</taxon>
    </lineage>
</organism>
<proteinExistence type="predicted"/>
<name>A0ABP8ZVD4_9FLAO</name>
<protein>
    <submittedName>
        <fullName evidence="1">Uncharacterized protein</fullName>
    </submittedName>
</protein>
<dbReference type="RefSeq" id="WP_345291118.1">
    <property type="nucleotide sequence ID" value="NZ_BAABIP010000011.1"/>
</dbReference>
<accession>A0ABP8ZVD4</accession>
<dbReference type="Proteomes" id="UP001500141">
    <property type="component" value="Unassembled WGS sequence"/>
</dbReference>
<sequence length="232" mass="27564">MKSALTLLGILYSSLLISQTQDYKDIYTKIDKELSIGNLNLEKGKIYINKDVNVKNNHRYLFNDATFISNIKHNKQIYYNNNVKYDIFQNILIVNPSNQSKRLFVELSKNEVESFTIENKNFVLIELPNNENWYCEENLISSSFTFYIKYQKKKKEIISDNVIKPFYTEEVSFFLKKQGKISQIDSKKSIVNQFPELKTEINDFYKMNNHLLKDEKIKFMENLIFKIKSLQK</sequence>
<dbReference type="EMBL" id="BAABIP010000011">
    <property type="protein sequence ID" value="GAA4765582.1"/>
    <property type="molecule type" value="Genomic_DNA"/>
</dbReference>
<evidence type="ECO:0000313" key="1">
    <source>
        <dbReference type="EMBL" id="GAA4765582.1"/>
    </source>
</evidence>
<gene>
    <name evidence="1" type="ORF">GCM10023230_13950</name>
</gene>
<evidence type="ECO:0000313" key="2">
    <source>
        <dbReference type="Proteomes" id="UP001500141"/>
    </source>
</evidence>
<keyword evidence="2" id="KW-1185">Reference proteome</keyword>
<comment type="caution">
    <text evidence="1">The sequence shown here is derived from an EMBL/GenBank/DDBJ whole genome shotgun (WGS) entry which is preliminary data.</text>
</comment>